<evidence type="ECO:0000256" key="1">
    <source>
        <dbReference type="ARBA" id="ARBA00006484"/>
    </source>
</evidence>
<comment type="similarity">
    <text evidence="1">Belongs to the short-chain dehydrogenases/reductases (SDR) family.</text>
</comment>
<organism evidence="4 5">
    <name type="scientific">Rubellimicrobium aerolatum</name>
    <dbReference type="NCBI Taxonomy" id="490979"/>
    <lineage>
        <taxon>Bacteria</taxon>
        <taxon>Pseudomonadati</taxon>
        <taxon>Pseudomonadota</taxon>
        <taxon>Alphaproteobacteria</taxon>
        <taxon>Rhodobacterales</taxon>
        <taxon>Roseobacteraceae</taxon>
        <taxon>Rubellimicrobium</taxon>
    </lineage>
</organism>
<dbReference type="SUPFAM" id="SSF51735">
    <property type="entry name" value="NAD(P)-binding Rossmann-fold domains"/>
    <property type="match status" value="1"/>
</dbReference>
<keyword evidence="2" id="KW-0521">NADP</keyword>
<reference evidence="5" key="1">
    <citation type="journal article" date="2019" name="Int. J. Syst. Evol. Microbiol.">
        <title>The Global Catalogue of Microorganisms (GCM) 10K type strain sequencing project: providing services to taxonomists for standard genome sequencing and annotation.</title>
        <authorList>
            <consortium name="The Broad Institute Genomics Platform"/>
            <consortium name="The Broad Institute Genome Sequencing Center for Infectious Disease"/>
            <person name="Wu L."/>
            <person name="Ma J."/>
        </authorList>
    </citation>
    <scope>NUCLEOTIDE SEQUENCE [LARGE SCALE GENOMIC DNA]</scope>
    <source>
        <strain evidence="5">KACC 11588</strain>
    </source>
</reference>
<dbReference type="InterPro" id="IPR052178">
    <property type="entry name" value="Sec_Metab_Biosynth_SDR"/>
</dbReference>
<dbReference type="EMBL" id="JBHSNA010000001">
    <property type="protein sequence ID" value="MFC5565043.1"/>
    <property type="molecule type" value="Genomic_DNA"/>
</dbReference>
<evidence type="ECO:0000256" key="3">
    <source>
        <dbReference type="ARBA" id="ARBA00023002"/>
    </source>
</evidence>
<dbReference type="Pfam" id="PF13561">
    <property type="entry name" value="adh_short_C2"/>
    <property type="match status" value="1"/>
</dbReference>
<name>A0ABW0S811_9RHOB</name>
<keyword evidence="3" id="KW-0560">Oxidoreductase</keyword>
<dbReference type="PRINTS" id="PR00081">
    <property type="entry name" value="GDHRDH"/>
</dbReference>
<dbReference type="InterPro" id="IPR002347">
    <property type="entry name" value="SDR_fam"/>
</dbReference>
<keyword evidence="5" id="KW-1185">Reference proteome</keyword>
<dbReference type="PRINTS" id="PR00080">
    <property type="entry name" value="SDRFAMILY"/>
</dbReference>
<dbReference type="InterPro" id="IPR020904">
    <property type="entry name" value="Sc_DH/Rdtase_CS"/>
</dbReference>
<protein>
    <submittedName>
        <fullName evidence="4">SDR family oxidoreductase</fullName>
    </submittedName>
</protein>
<dbReference type="Gene3D" id="3.40.50.720">
    <property type="entry name" value="NAD(P)-binding Rossmann-like Domain"/>
    <property type="match status" value="1"/>
</dbReference>
<evidence type="ECO:0000256" key="2">
    <source>
        <dbReference type="ARBA" id="ARBA00022857"/>
    </source>
</evidence>
<dbReference type="PANTHER" id="PTHR43618">
    <property type="entry name" value="7-ALPHA-HYDROXYSTEROID DEHYDROGENASE"/>
    <property type="match status" value="1"/>
</dbReference>
<evidence type="ECO:0000313" key="4">
    <source>
        <dbReference type="EMBL" id="MFC5565043.1"/>
    </source>
</evidence>
<dbReference type="PANTHER" id="PTHR43618:SF8">
    <property type="entry name" value="7ALPHA-HYDROXYSTEROID DEHYDROGENASE"/>
    <property type="match status" value="1"/>
</dbReference>
<dbReference type="Proteomes" id="UP001596056">
    <property type="component" value="Unassembled WGS sequence"/>
</dbReference>
<sequence>MQLDGKIALVTGGNSGIGLGTARRLIEEGAFVHITGRRQEALDRAQAALGPSARAIQADVTRKADMQRVADAIRDGKGRLDIVFANAGGGGFILLEDITEADFDRSFDVDVKGVLFTVQTALPLMGQGGSIVLNTSITAFMGLPAFSLYAAGKAALVSFTKTWANELRKRGIRVNAVAPGVVPTEGYGKDMGRDEDQVRRYVERVSREILVGRVGTVEDIGNAVVYLSSDAGRFVNGIEITSMAA</sequence>
<dbReference type="CDD" id="cd05233">
    <property type="entry name" value="SDR_c"/>
    <property type="match status" value="1"/>
</dbReference>
<evidence type="ECO:0000313" key="5">
    <source>
        <dbReference type="Proteomes" id="UP001596056"/>
    </source>
</evidence>
<gene>
    <name evidence="4" type="ORF">ACFPOC_01235</name>
</gene>
<dbReference type="RefSeq" id="WP_209836995.1">
    <property type="nucleotide sequence ID" value="NZ_JAGGJP010000001.1"/>
</dbReference>
<dbReference type="PROSITE" id="PS00061">
    <property type="entry name" value="ADH_SHORT"/>
    <property type="match status" value="1"/>
</dbReference>
<proteinExistence type="inferred from homology"/>
<accession>A0ABW0S811</accession>
<dbReference type="InterPro" id="IPR036291">
    <property type="entry name" value="NAD(P)-bd_dom_sf"/>
</dbReference>
<comment type="caution">
    <text evidence="4">The sequence shown here is derived from an EMBL/GenBank/DDBJ whole genome shotgun (WGS) entry which is preliminary data.</text>
</comment>